<proteinExistence type="predicted"/>
<evidence type="ECO:0000256" key="1">
    <source>
        <dbReference type="SAM" id="MobiDB-lite"/>
    </source>
</evidence>
<organism evidence="2">
    <name type="scientific">Magallana gigas</name>
    <name type="common">Pacific oyster</name>
    <name type="synonym">Crassostrea gigas</name>
    <dbReference type="NCBI Taxonomy" id="29159"/>
    <lineage>
        <taxon>Eukaryota</taxon>
        <taxon>Metazoa</taxon>
        <taxon>Spiralia</taxon>
        <taxon>Lophotrochozoa</taxon>
        <taxon>Mollusca</taxon>
        <taxon>Bivalvia</taxon>
        <taxon>Autobranchia</taxon>
        <taxon>Pteriomorphia</taxon>
        <taxon>Ostreida</taxon>
        <taxon>Ostreoidea</taxon>
        <taxon>Ostreidae</taxon>
        <taxon>Magallana</taxon>
    </lineage>
</organism>
<sequence>MDDSKDGRLSPPSEESPDDEVPTAEADDNDDDEPRSEMKIISLIIHPLEFLQGDWITTGSGDECMAGTGCSSQGRRHAILQSKRLYDRDPSDSIRTFIDFSTNHPL</sequence>
<name>K1PKF2_MAGGI</name>
<gene>
    <name evidence="2" type="ORF">CGI_10008692</name>
</gene>
<reference evidence="2" key="1">
    <citation type="journal article" date="2012" name="Nature">
        <title>The oyster genome reveals stress adaptation and complexity of shell formation.</title>
        <authorList>
            <person name="Zhang G."/>
            <person name="Fang X."/>
            <person name="Guo X."/>
            <person name="Li L."/>
            <person name="Luo R."/>
            <person name="Xu F."/>
            <person name="Yang P."/>
            <person name="Zhang L."/>
            <person name="Wang X."/>
            <person name="Qi H."/>
            <person name="Xiong Z."/>
            <person name="Que H."/>
            <person name="Xie Y."/>
            <person name="Holland P.W."/>
            <person name="Paps J."/>
            <person name="Zhu Y."/>
            <person name="Wu F."/>
            <person name="Chen Y."/>
            <person name="Wang J."/>
            <person name="Peng C."/>
            <person name="Meng J."/>
            <person name="Yang L."/>
            <person name="Liu J."/>
            <person name="Wen B."/>
            <person name="Zhang N."/>
            <person name="Huang Z."/>
            <person name="Zhu Q."/>
            <person name="Feng Y."/>
            <person name="Mount A."/>
            <person name="Hedgecock D."/>
            <person name="Xu Z."/>
            <person name="Liu Y."/>
            <person name="Domazet-Loso T."/>
            <person name="Du Y."/>
            <person name="Sun X."/>
            <person name="Zhang S."/>
            <person name="Liu B."/>
            <person name="Cheng P."/>
            <person name="Jiang X."/>
            <person name="Li J."/>
            <person name="Fan D."/>
            <person name="Wang W."/>
            <person name="Fu W."/>
            <person name="Wang T."/>
            <person name="Wang B."/>
            <person name="Zhang J."/>
            <person name="Peng Z."/>
            <person name="Li Y."/>
            <person name="Li N."/>
            <person name="Wang J."/>
            <person name="Chen M."/>
            <person name="He Y."/>
            <person name="Tan F."/>
            <person name="Song X."/>
            <person name="Zheng Q."/>
            <person name="Huang R."/>
            <person name="Yang H."/>
            <person name="Du X."/>
            <person name="Chen L."/>
            <person name="Yang M."/>
            <person name="Gaffney P.M."/>
            <person name="Wang S."/>
            <person name="Luo L."/>
            <person name="She Z."/>
            <person name="Ming Y."/>
            <person name="Huang W."/>
            <person name="Zhang S."/>
            <person name="Huang B."/>
            <person name="Zhang Y."/>
            <person name="Qu T."/>
            <person name="Ni P."/>
            <person name="Miao G."/>
            <person name="Wang J."/>
            <person name="Wang Q."/>
            <person name="Steinberg C.E."/>
            <person name="Wang H."/>
            <person name="Li N."/>
            <person name="Qian L."/>
            <person name="Zhang G."/>
            <person name="Li Y."/>
            <person name="Yang H."/>
            <person name="Liu X."/>
            <person name="Wang J."/>
            <person name="Yin Y."/>
            <person name="Wang J."/>
        </authorList>
    </citation>
    <scope>NUCLEOTIDE SEQUENCE [LARGE SCALE GENOMIC DNA]</scope>
    <source>
        <strain evidence="2">05x7-T-G4-1.051#20</strain>
    </source>
</reference>
<dbReference type="EMBL" id="JH815965">
    <property type="protein sequence ID" value="EKC19369.1"/>
    <property type="molecule type" value="Genomic_DNA"/>
</dbReference>
<accession>K1PKF2</accession>
<protein>
    <submittedName>
        <fullName evidence="2">Uncharacterized protein</fullName>
    </submittedName>
</protein>
<dbReference type="AlphaFoldDB" id="K1PKF2"/>
<dbReference type="HOGENOM" id="CLU_2225747_0_0_1"/>
<feature type="region of interest" description="Disordered" evidence="1">
    <location>
        <begin position="1"/>
        <end position="37"/>
    </location>
</feature>
<evidence type="ECO:0000313" key="2">
    <source>
        <dbReference type="EMBL" id="EKC19369.1"/>
    </source>
</evidence>
<feature type="compositionally biased region" description="Acidic residues" evidence="1">
    <location>
        <begin position="15"/>
        <end position="34"/>
    </location>
</feature>
<dbReference type="InParanoid" id="K1PKF2"/>